<dbReference type="EMBL" id="JARJCW010000029">
    <property type="protein sequence ID" value="KAJ7210002.1"/>
    <property type="molecule type" value="Genomic_DNA"/>
</dbReference>
<evidence type="ECO:0000313" key="3">
    <source>
        <dbReference type="Proteomes" id="UP001219525"/>
    </source>
</evidence>
<reference evidence="2" key="1">
    <citation type="submission" date="2023-03" db="EMBL/GenBank/DDBJ databases">
        <title>Massive genome expansion in bonnet fungi (Mycena s.s.) driven by repeated elements and novel gene families across ecological guilds.</title>
        <authorList>
            <consortium name="Lawrence Berkeley National Laboratory"/>
            <person name="Harder C.B."/>
            <person name="Miyauchi S."/>
            <person name="Viragh M."/>
            <person name="Kuo A."/>
            <person name="Thoen E."/>
            <person name="Andreopoulos B."/>
            <person name="Lu D."/>
            <person name="Skrede I."/>
            <person name="Drula E."/>
            <person name="Henrissat B."/>
            <person name="Morin E."/>
            <person name="Kohler A."/>
            <person name="Barry K."/>
            <person name="LaButti K."/>
            <person name="Morin E."/>
            <person name="Salamov A."/>
            <person name="Lipzen A."/>
            <person name="Mereny Z."/>
            <person name="Hegedus B."/>
            <person name="Baldrian P."/>
            <person name="Stursova M."/>
            <person name="Weitz H."/>
            <person name="Taylor A."/>
            <person name="Grigoriev I.V."/>
            <person name="Nagy L.G."/>
            <person name="Martin F."/>
            <person name="Kauserud H."/>
        </authorList>
    </citation>
    <scope>NUCLEOTIDE SEQUENCE</scope>
    <source>
        <strain evidence="2">9144</strain>
    </source>
</reference>
<feature type="region of interest" description="Disordered" evidence="1">
    <location>
        <begin position="88"/>
        <end position="127"/>
    </location>
</feature>
<feature type="compositionally biased region" description="Basic and acidic residues" evidence="1">
    <location>
        <begin position="92"/>
        <end position="127"/>
    </location>
</feature>
<dbReference type="Proteomes" id="UP001219525">
    <property type="component" value="Unassembled WGS sequence"/>
</dbReference>
<protein>
    <submittedName>
        <fullName evidence="2">Uncharacterized protein</fullName>
    </submittedName>
</protein>
<evidence type="ECO:0000256" key="1">
    <source>
        <dbReference type="SAM" id="MobiDB-lite"/>
    </source>
</evidence>
<dbReference type="AlphaFoldDB" id="A0AAD6YD22"/>
<gene>
    <name evidence="2" type="ORF">GGX14DRAFT_394806</name>
</gene>
<evidence type="ECO:0000313" key="2">
    <source>
        <dbReference type="EMBL" id="KAJ7210002.1"/>
    </source>
</evidence>
<organism evidence="2 3">
    <name type="scientific">Mycena pura</name>
    <dbReference type="NCBI Taxonomy" id="153505"/>
    <lineage>
        <taxon>Eukaryota</taxon>
        <taxon>Fungi</taxon>
        <taxon>Dikarya</taxon>
        <taxon>Basidiomycota</taxon>
        <taxon>Agaricomycotina</taxon>
        <taxon>Agaricomycetes</taxon>
        <taxon>Agaricomycetidae</taxon>
        <taxon>Agaricales</taxon>
        <taxon>Marasmiineae</taxon>
        <taxon>Mycenaceae</taxon>
        <taxon>Mycena</taxon>
    </lineage>
</organism>
<name>A0AAD6YD22_9AGAR</name>
<keyword evidence="3" id="KW-1185">Reference proteome</keyword>
<accession>A0AAD6YD22</accession>
<sequence>MSESSTVCIGCRHIWTAASQIPSTVFQHLAQTYNSYINLSEGTCKLHEITAVDEFLQCEGLSGDYFLELVHDDLEKIHTGAVDIDSASVEARPQEVGRRKEFEEDVHRDSDQGLHERRDAEVVEESEKGYEAYHCMTQPPSHENRKMGDVFVRIRNIAGGPNLDADQVYIRRHRSPVSSVRDVPLPPDGRHSYKFLLNSSPRNSPSRMFYAHVTDPNRGVPLASGLGGNTQSTNLPDWSIKDHLMLKII</sequence>
<comment type="caution">
    <text evidence="2">The sequence shown here is derived from an EMBL/GenBank/DDBJ whole genome shotgun (WGS) entry which is preliminary data.</text>
</comment>
<proteinExistence type="predicted"/>